<feature type="transmembrane region" description="Helical" evidence="2">
    <location>
        <begin position="142"/>
        <end position="162"/>
    </location>
</feature>
<proteinExistence type="predicted"/>
<gene>
    <name evidence="3" type="ORF">B0J11DRAFT_570868</name>
</gene>
<accession>A0A9P9IF46</accession>
<keyword evidence="2" id="KW-0472">Membrane</keyword>
<feature type="region of interest" description="Disordered" evidence="1">
    <location>
        <begin position="47"/>
        <end position="122"/>
    </location>
</feature>
<name>A0A9P9IF46_9PLEO</name>
<feature type="compositionally biased region" description="Low complexity" evidence="1">
    <location>
        <begin position="67"/>
        <end position="79"/>
    </location>
</feature>
<dbReference type="EMBL" id="JAGMWT010000013">
    <property type="protein sequence ID" value="KAH7117632.1"/>
    <property type="molecule type" value="Genomic_DNA"/>
</dbReference>
<keyword evidence="4" id="KW-1185">Reference proteome</keyword>
<protein>
    <submittedName>
        <fullName evidence="3">Uncharacterized protein</fullName>
    </submittedName>
</protein>
<sequence length="703" mass="78664">MSFPITPTSQQQCDEVSPRQSDQNSPQLSVLSLSVSSLDLALAANDVRRQSGSSSIQPSLNGASGHSDISPSSYTSGSSTNPIQSQLHNENLGLPNRQSPPQSSSLPPFSSPDDQATCVKDIESPNGRRTLWTNIYEWRWELFTWMLGTISLITITSLLLWFRDAPVSAWKSKVQFSAIVAALAQVAQSALLVPVASCIGQMKWNLFSKTPRNTMDLEMYDMASRGPEGSVKLLLQLPPPLVTLGALVTILMLFLQIFIQQSSRIHIRNVPIENYAAILPCAHRSVNNWIRIITFTADQSGMIETDPLMINAVRSGITEKNKSLADVTGSCPTSNCHWPKHNSLAICTSFENVTVRLEDVLSRKTMPYDYSTNNFTSTFGNGSVRVLIISLNYDELRQPHPESLTKTASQMMIVAENYLFIDDVCDNEAGHEDQYGRTVIKATMGFCVQSLEVNFNSKMNTRVLKEYKDFEWQGLDSSLILARIPDGNKDVFAVNNMSLLSVGQQVAEVVKLEAVLEYEWGKLGRHYANMPNTDPQWGISLLNDIIYEFSKNRASDYCQWVPQNITQLFKYSVNNVAVSITNFMRTSNSSDFVIGIAFEDLQFFQFEPAWLAMPAFMYITVTVLLIATIRKTNKTGTPVWKHTALGLLRGLGGEKKTMKKREVDQVVGKTSMQLVDQGDSWKLVGVDREETEAARPRKWRFKR</sequence>
<evidence type="ECO:0000256" key="2">
    <source>
        <dbReference type="SAM" id="Phobius"/>
    </source>
</evidence>
<evidence type="ECO:0000313" key="3">
    <source>
        <dbReference type="EMBL" id="KAH7117632.1"/>
    </source>
</evidence>
<feature type="transmembrane region" description="Helical" evidence="2">
    <location>
        <begin position="174"/>
        <end position="199"/>
    </location>
</feature>
<dbReference type="InterPro" id="IPR021514">
    <property type="entry name" value="DUF3176"/>
</dbReference>
<comment type="caution">
    <text evidence="3">The sequence shown here is derived from an EMBL/GenBank/DDBJ whole genome shotgun (WGS) entry which is preliminary data.</text>
</comment>
<organism evidence="3 4">
    <name type="scientific">Dendryphion nanum</name>
    <dbReference type="NCBI Taxonomy" id="256645"/>
    <lineage>
        <taxon>Eukaryota</taxon>
        <taxon>Fungi</taxon>
        <taxon>Dikarya</taxon>
        <taxon>Ascomycota</taxon>
        <taxon>Pezizomycotina</taxon>
        <taxon>Dothideomycetes</taxon>
        <taxon>Pleosporomycetidae</taxon>
        <taxon>Pleosporales</taxon>
        <taxon>Torulaceae</taxon>
        <taxon>Dendryphion</taxon>
    </lineage>
</organism>
<evidence type="ECO:0000313" key="4">
    <source>
        <dbReference type="Proteomes" id="UP000700596"/>
    </source>
</evidence>
<feature type="compositionally biased region" description="Polar residues" evidence="1">
    <location>
        <begin position="1"/>
        <end position="27"/>
    </location>
</feature>
<dbReference type="AlphaFoldDB" id="A0A9P9IF46"/>
<keyword evidence="2" id="KW-0812">Transmembrane</keyword>
<reference evidence="3" key="1">
    <citation type="journal article" date="2021" name="Nat. Commun.">
        <title>Genetic determinants of endophytism in the Arabidopsis root mycobiome.</title>
        <authorList>
            <person name="Mesny F."/>
            <person name="Miyauchi S."/>
            <person name="Thiergart T."/>
            <person name="Pickel B."/>
            <person name="Atanasova L."/>
            <person name="Karlsson M."/>
            <person name="Huettel B."/>
            <person name="Barry K.W."/>
            <person name="Haridas S."/>
            <person name="Chen C."/>
            <person name="Bauer D."/>
            <person name="Andreopoulos W."/>
            <person name="Pangilinan J."/>
            <person name="LaButti K."/>
            <person name="Riley R."/>
            <person name="Lipzen A."/>
            <person name="Clum A."/>
            <person name="Drula E."/>
            <person name="Henrissat B."/>
            <person name="Kohler A."/>
            <person name="Grigoriev I.V."/>
            <person name="Martin F.M."/>
            <person name="Hacquard S."/>
        </authorList>
    </citation>
    <scope>NUCLEOTIDE SEQUENCE</scope>
    <source>
        <strain evidence="3">MPI-CAGE-CH-0243</strain>
    </source>
</reference>
<feature type="compositionally biased region" description="Polar residues" evidence="1">
    <location>
        <begin position="80"/>
        <end position="89"/>
    </location>
</feature>
<feature type="compositionally biased region" description="Low complexity" evidence="1">
    <location>
        <begin position="94"/>
        <end position="112"/>
    </location>
</feature>
<feature type="transmembrane region" description="Helical" evidence="2">
    <location>
        <begin position="609"/>
        <end position="629"/>
    </location>
</feature>
<feature type="compositionally biased region" description="Polar residues" evidence="1">
    <location>
        <begin position="50"/>
        <end position="64"/>
    </location>
</feature>
<feature type="region of interest" description="Disordered" evidence="1">
    <location>
        <begin position="1"/>
        <end position="29"/>
    </location>
</feature>
<dbReference type="PANTHER" id="PTHR35394">
    <property type="entry name" value="DUF3176 DOMAIN-CONTAINING PROTEIN"/>
    <property type="match status" value="1"/>
</dbReference>
<evidence type="ECO:0000256" key="1">
    <source>
        <dbReference type="SAM" id="MobiDB-lite"/>
    </source>
</evidence>
<keyword evidence="2" id="KW-1133">Transmembrane helix</keyword>
<feature type="transmembrane region" description="Helical" evidence="2">
    <location>
        <begin position="241"/>
        <end position="259"/>
    </location>
</feature>
<dbReference type="OrthoDB" id="5242705at2759"/>
<dbReference type="PANTHER" id="PTHR35394:SF5">
    <property type="entry name" value="DUF3176 DOMAIN-CONTAINING PROTEIN"/>
    <property type="match status" value="1"/>
</dbReference>
<dbReference type="Pfam" id="PF11374">
    <property type="entry name" value="DUF3176"/>
    <property type="match status" value="1"/>
</dbReference>
<dbReference type="Proteomes" id="UP000700596">
    <property type="component" value="Unassembled WGS sequence"/>
</dbReference>